<protein>
    <submittedName>
        <fullName evidence="1">Uncharacterized protein</fullName>
    </submittedName>
</protein>
<name>A0A382GQ17_9ZZZZ</name>
<dbReference type="EMBL" id="UINC01056342">
    <property type="protein sequence ID" value="SVB76251.1"/>
    <property type="molecule type" value="Genomic_DNA"/>
</dbReference>
<accession>A0A382GQ17</accession>
<proteinExistence type="predicted"/>
<organism evidence="1">
    <name type="scientific">marine metagenome</name>
    <dbReference type="NCBI Taxonomy" id="408172"/>
    <lineage>
        <taxon>unclassified sequences</taxon>
        <taxon>metagenomes</taxon>
        <taxon>ecological metagenomes</taxon>
    </lineage>
</organism>
<sequence length="22" mass="2732">MFNIEINNKQIKFDFVIVLYEN</sequence>
<evidence type="ECO:0000313" key="1">
    <source>
        <dbReference type="EMBL" id="SVB76251.1"/>
    </source>
</evidence>
<reference evidence="1" key="1">
    <citation type="submission" date="2018-05" db="EMBL/GenBank/DDBJ databases">
        <authorList>
            <person name="Lanie J.A."/>
            <person name="Ng W.-L."/>
            <person name="Kazmierczak K.M."/>
            <person name="Andrzejewski T.M."/>
            <person name="Davidsen T.M."/>
            <person name="Wayne K.J."/>
            <person name="Tettelin H."/>
            <person name="Glass J.I."/>
            <person name="Rusch D."/>
            <person name="Podicherti R."/>
            <person name="Tsui H.-C.T."/>
            <person name="Winkler M.E."/>
        </authorList>
    </citation>
    <scope>NUCLEOTIDE SEQUENCE</scope>
</reference>
<dbReference type="AlphaFoldDB" id="A0A382GQ17"/>
<gene>
    <name evidence="1" type="ORF">METZ01_LOCUS229105</name>
</gene>